<evidence type="ECO:0000259" key="2">
    <source>
        <dbReference type="PROSITE" id="PS50815"/>
    </source>
</evidence>
<dbReference type="AlphaFoldDB" id="A0A060T9I2"/>
<accession>A0A060T9I2</accession>
<dbReference type="PANTHER" id="PTHR11842">
    <property type="entry name" value="MITOTIC SPINDLE ASSEMBLY CHECKPOINT PROTEIN MAD2"/>
    <property type="match status" value="1"/>
</dbReference>
<dbReference type="PANTHER" id="PTHR11842:SF10">
    <property type="entry name" value="MITOTIC SPINDLE ASSEMBLY CHECKPOINT PROTEIN MAD2B"/>
    <property type="match status" value="1"/>
</dbReference>
<dbReference type="InterPro" id="IPR036570">
    <property type="entry name" value="HORMA_dom_sf"/>
</dbReference>
<name>A0A060T9I2_BLAAD</name>
<dbReference type="InterPro" id="IPR003511">
    <property type="entry name" value="HORMA_dom"/>
</dbReference>
<dbReference type="EMBL" id="HG937694">
    <property type="protein sequence ID" value="CDP37464.1"/>
    <property type="molecule type" value="Genomic_DNA"/>
</dbReference>
<dbReference type="PhylomeDB" id="A0A060T9I2"/>
<organism evidence="3">
    <name type="scientific">Blastobotrys adeninivorans</name>
    <name type="common">Yeast</name>
    <name type="synonym">Arxula adeninivorans</name>
    <dbReference type="NCBI Taxonomy" id="409370"/>
    <lineage>
        <taxon>Eukaryota</taxon>
        <taxon>Fungi</taxon>
        <taxon>Dikarya</taxon>
        <taxon>Ascomycota</taxon>
        <taxon>Saccharomycotina</taxon>
        <taxon>Dipodascomycetes</taxon>
        <taxon>Dipodascales</taxon>
        <taxon>Trichomonascaceae</taxon>
        <taxon>Blastobotrys</taxon>
    </lineage>
</organism>
<evidence type="ECO:0000313" key="3">
    <source>
        <dbReference type="EMBL" id="CDP37464.1"/>
    </source>
</evidence>
<dbReference type="Pfam" id="PF02301">
    <property type="entry name" value="HORMA"/>
    <property type="match status" value="1"/>
</dbReference>
<comment type="similarity">
    <text evidence="1">Belongs to the MAD2 family.</text>
</comment>
<sequence length="228" mass="26097">MDNPQTVSDLLESFQQFLVVIIHNILYCRGVYPAESFERVRIYDAVVYECRHYGVRDWIEQLAGSCMKQIGEGNVKKISIVILRDRDRAPLERFVLDLRAFPQMDPLDQGERVIDMGSISWSSIEQEYRSCVRTLFSTGEDLGKACNETVTFTVLLEAREEVGFDSQMTTKEDSPWISADYSKHGPLRPLVAKPIRFANNGPTSFNFYMEESKTKQKMPITTESGQTT</sequence>
<proteinExistence type="inferred from homology"/>
<dbReference type="InterPro" id="IPR045091">
    <property type="entry name" value="Mad2-like"/>
</dbReference>
<evidence type="ECO:0000256" key="1">
    <source>
        <dbReference type="ARBA" id="ARBA00010348"/>
    </source>
</evidence>
<dbReference type="SUPFAM" id="SSF56019">
    <property type="entry name" value="The spindle assembly checkpoint protein mad2"/>
    <property type="match status" value="1"/>
</dbReference>
<reference evidence="3" key="1">
    <citation type="submission" date="2014-02" db="EMBL/GenBank/DDBJ databases">
        <authorList>
            <person name="Genoscope - CEA"/>
        </authorList>
    </citation>
    <scope>NUCLEOTIDE SEQUENCE</scope>
    <source>
        <strain evidence="3">LS3</strain>
    </source>
</reference>
<feature type="domain" description="HORMA" evidence="2">
    <location>
        <begin position="8"/>
        <end position="209"/>
    </location>
</feature>
<dbReference type="PROSITE" id="PS50815">
    <property type="entry name" value="HORMA"/>
    <property type="match status" value="1"/>
</dbReference>
<dbReference type="GO" id="GO:0016035">
    <property type="term" value="C:zeta DNA polymerase complex"/>
    <property type="evidence" value="ECO:0007669"/>
    <property type="project" value="TreeGrafter"/>
</dbReference>
<gene>
    <name evidence="3" type="ORF">GNLVRS02_ARAD1D12100g</name>
</gene>
<protein>
    <submittedName>
        <fullName evidence="3">ARAD1D12100p</fullName>
    </submittedName>
</protein>
<reference evidence="3" key="2">
    <citation type="submission" date="2014-06" db="EMBL/GenBank/DDBJ databases">
        <title>The complete genome of Blastobotrys (Arxula) adeninivorans LS3 - a yeast of biotechnological interest.</title>
        <authorList>
            <person name="Kunze G."/>
            <person name="Gaillardin C."/>
            <person name="Czernicka M."/>
            <person name="Durrens P."/>
            <person name="Martin T."/>
            <person name="Boer E."/>
            <person name="Gabaldon T."/>
            <person name="Cruz J."/>
            <person name="Talla E."/>
            <person name="Marck C."/>
            <person name="Goffeau A."/>
            <person name="Barbe V."/>
            <person name="Baret P."/>
            <person name="Baronian K."/>
            <person name="Beier S."/>
            <person name="Bleykasten C."/>
            <person name="Bode R."/>
            <person name="Casaregola S."/>
            <person name="Despons L."/>
            <person name="Fairhead C."/>
            <person name="Giersberg M."/>
            <person name="Gierski P."/>
            <person name="Hahnel U."/>
            <person name="Hartmann A."/>
            <person name="Jankowska D."/>
            <person name="Jubin C."/>
            <person name="Jung P."/>
            <person name="Lafontaine I."/>
            <person name="Leh-Louis V."/>
            <person name="Lemaire M."/>
            <person name="Marcet-Houben M."/>
            <person name="Mascher M."/>
            <person name="Morel G."/>
            <person name="Richard G.-F."/>
            <person name="Riechen J."/>
            <person name="Sacerdot C."/>
            <person name="Sarkar A."/>
            <person name="Savel G."/>
            <person name="Schacherer J."/>
            <person name="Sherman D."/>
            <person name="Straub M.-L."/>
            <person name="Stein N."/>
            <person name="Thierry A."/>
            <person name="Trautwein-Schult A."/>
            <person name="Westhof E."/>
            <person name="Worch S."/>
            <person name="Dujon B."/>
            <person name="Souciet J.-L."/>
            <person name="Wincker P."/>
            <person name="Scholz U."/>
            <person name="Neuveglise N."/>
        </authorList>
    </citation>
    <scope>NUCLEOTIDE SEQUENCE</scope>
    <source>
        <strain evidence="3">LS3</strain>
    </source>
</reference>
<dbReference type="Gene3D" id="3.30.900.10">
    <property type="entry name" value="HORMA domain"/>
    <property type="match status" value="1"/>
</dbReference>